<dbReference type="RefSeq" id="WP_045105540.1">
    <property type="nucleotide sequence ID" value="NZ_LN681225.1"/>
</dbReference>
<evidence type="ECO:0000256" key="8">
    <source>
        <dbReference type="ARBA" id="ARBA00022982"/>
    </source>
</evidence>
<dbReference type="GO" id="GO:0005886">
    <property type="term" value="C:plasma membrane"/>
    <property type="evidence" value="ECO:0007669"/>
    <property type="project" value="UniProtKB-SubCell"/>
</dbReference>
<evidence type="ECO:0000256" key="2">
    <source>
        <dbReference type="ARBA" id="ARBA00010581"/>
    </source>
</evidence>
<comment type="subunit">
    <text evidence="3">Heterooctamer of two A chains, two B chains, two C chains and two D chains.</text>
</comment>
<keyword evidence="6" id="KW-1003">Cell membrane</keyword>
<dbReference type="NCBIfam" id="TIGR02842">
    <property type="entry name" value="CyoC"/>
    <property type="match status" value="1"/>
</dbReference>
<evidence type="ECO:0000256" key="7">
    <source>
        <dbReference type="ARBA" id="ARBA00022692"/>
    </source>
</evidence>
<dbReference type="CDD" id="cd02863">
    <property type="entry name" value="Ubiquinol_oxidase_III"/>
    <property type="match status" value="1"/>
</dbReference>
<comment type="subcellular location">
    <subcellularLocation>
        <location evidence="1 17">Cell membrane</location>
        <topology evidence="1 17">Multi-pass membrane protein</topology>
    </subcellularLocation>
</comment>
<dbReference type="InterPro" id="IPR033946">
    <property type="entry name" value="Ubiquinol_oxase_su3_dom"/>
</dbReference>
<dbReference type="InterPro" id="IPR000298">
    <property type="entry name" value="Cyt_c_oxidase-like_su3"/>
</dbReference>
<keyword evidence="8" id="KW-0249">Electron transport</keyword>
<dbReference type="GO" id="GO:0019646">
    <property type="term" value="P:aerobic electron transport chain"/>
    <property type="evidence" value="ECO:0007669"/>
    <property type="project" value="InterPro"/>
</dbReference>
<dbReference type="KEGG" id="lha:LHA_1057"/>
<dbReference type="Gene3D" id="1.20.120.80">
    <property type="entry name" value="Cytochrome c oxidase, subunit III, four-helix bundle"/>
    <property type="match status" value="1"/>
</dbReference>
<dbReference type="STRING" id="449.LHA_1057"/>
<name>A0A0A8USU8_LEGHA</name>
<feature type="transmembrane region" description="Helical" evidence="18">
    <location>
        <begin position="92"/>
        <end position="109"/>
    </location>
</feature>
<evidence type="ECO:0000256" key="3">
    <source>
        <dbReference type="ARBA" id="ARBA00011700"/>
    </source>
</evidence>
<feature type="transmembrane region" description="Helical" evidence="18">
    <location>
        <begin position="173"/>
        <end position="195"/>
    </location>
</feature>
<evidence type="ECO:0000256" key="15">
    <source>
        <dbReference type="ARBA" id="ARBA00032189"/>
    </source>
</evidence>
<dbReference type="InterPro" id="IPR014206">
    <property type="entry name" value="Cyt_c_ubiqinol_oxidase_su3"/>
</dbReference>
<feature type="transmembrane region" description="Helical" evidence="18">
    <location>
        <begin position="129"/>
        <end position="161"/>
    </location>
</feature>
<dbReference type="EMBL" id="LN681225">
    <property type="protein sequence ID" value="CEK10117.1"/>
    <property type="molecule type" value="Genomic_DNA"/>
</dbReference>
<dbReference type="PROSITE" id="PS50253">
    <property type="entry name" value="COX3"/>
    <property type="match status" value="1"/>
</dbReference>
<dbReference type="Proteomes" id="UP000032803">
    <property type="component" value="Chromosome I"/>
</dbReference>
<evidence type="ECO:0000256" key="17">
    <source>
        <dbReference type="RuleBase" id="RU003376"/>
    </source>
</evidence>
<keyword evidence="10 20" id="KW-0560">Oxidoreductase</keyword>
<reference evidence="21" key="1">
    <citation type="submission" date="2014-09" db="EMBL/GenBank/DDBJ databases">
        <authorList>
            <person name="Gomez-Valero L."/>
        </authorList>
    </citation>
    <scope>NUCLEOTIDE SEQUENCE [LARGE SCALE GENOMIC DNA]</scope>
    <source>
        <strain evidence="21">ATCC35250</strain>
    </source>
</reference>
<dbReference type="Pfam" id="PF00510">
    <property type="entry name" value="COX3"/>
    <property type="match status" value="1"/>
</dbReference>
<evidence type="ECO:0000256" key="16">
    <source>
        <dbReference type="ARBA" id="ARBA00032717"/>
    </source>
</evidence>
<dbReference type="PANTHER" id="PTHR11403">
    <property type="entry name" value="CYTOCHROME C OXIDASE SUBUNIT III"/>
    <property type="match status" value="1"/>
</dbReference>
<accession>A0A0A8USU8</accession>
<evidence type="ECO:0000256" key="14">
    <source>
        <dbReference type="ARBA" id="ARBA00031884"/>
    </source>
</evidence>
<protein>
    <recommendedName>
        <fullName evidence="4">Cytochrome bo(3) ubiquinol oxidase subunit 3</fullName>
    </recommendedName>
    <alternativeName>
        <fullName evidence="15">Cytochrome o ubiquinol oxidase subunit 3</fullName>
    </alternativeName>
    <alternativeName>
        <fullName evidence="13">Oxidase bo(3) subunit 3</fullName>
    </alternativeName>
    <alternativeName>
        <fullName evidence="16">Ubiquinol oxidase polypeptide III</fullName>
    </alternativeName>
    <alternativeName>
        <fullName evidence="14">Ubiquinol oxidase subunit 3</fullName>
    </alternativeName>
</protein>
<keyword evidence="11 18" id="KW-0472">Membrane</keyword>
<feature type="domain" description="Heme-copper oxidase subunit III family profile" evidence="19">
    <location>
        <begin position="1"/>
        <end position="197"/>
    </location>
</feature>
<evidence type="ECO:0000256" key="12">
    <source>
        <dbReference type="ARBA" id="ARBA00025694"/>
    </source>
</evidence>
<evidence type="ECO:0000313" key="20">
    <source>
        <dbReference type="EMBL" id="CEK10117.1"/>
    </source>
</evidence>
<evidence type="ECO:0000256" key="10">
    <source>
        <dbReference type="ARBA" id="ARBA00023002"/>
    </source>
</evidence>
<evidence type="ECO:0000313" key="21">
    <source>
        <dbReference type="Proteomes" id="UP000032803"/>
    </source>
</evidence>
<dbReference type="SUPFAM" id="SSF81452">
    <property type="entry name" value="Cytochrome c oxidase subunit III-like"/>
    <property type="match status" value="1"/>
</dbReference>
<keyword evidence="21" id="KW-1185">Reference proteome</keyword>
<keyword evidence="9 18" id="KW-1133">Transmembrane helix</keyword>
<comment type="function">
    <text evidence="12">Cytochrome bo(3) ubiquinol terminal oxidase is the component of the aerobic respiratory chain of E.coli that predominates when cells are grown at high aeration. Has proton pump activity across the membrane in addition to electron transfer, pumping 2 protons/electron.</text>
</comment>
<keyword evidence="7 17" id="KW-0812">Transmembrane</keyword>
<organism evidence="20 21">
    <name type="scientific">Legionella hackeliae</name>
    <dbReference type="NCBI Taxonomy" id="449"/>
    <lineage>
        <taxon>Bacteria</taxon>
        <taxon>Pseudomonadati</taxon>
        <taxon>Pseudomonadota</taxon>
        <taxon>Gammaproteobacteria</taxon>
        <taxon>Legionellales</taxon>
        <taxon>Legionellaceae</taxon>
        <taxon>Legionella</taxon>
    </lineage>
</organism>
<dbReference type="GO" id="GO:0009486">
    <property type="term" value="F:cytochrome bo3 ubiquinol oxidase activity"/>
    <property type="evidence" value="ECO:0007669"/>
    <property type="project" value="InterPro"/>
</dbReference>
<dbReference type="FunFam" id="1.20.120.80:FF:000001">
    <property type="entry name" value="Cytochrome (Ubi)quinol oxidase subunit III"/>
    <property type="match status" value="1"/>
</dbReference>
<evidence type="ECO:0000256" key="13">
    <source>
        <dbReference type="ARBA" id="ARBA00030072"/>
    </source>
</evidence>
<evidence type="ECO:0000256" key="5">
    <source>
        <dbReference type="ARBA" id="ARBA00022448"/>
    </source>
</evidence>
<evidence type="ECO:0000259" key="19">
    <source>
        <dbReference type="PROSITE" id="PS50253"/>
    </source>
</evidence>
<feature type="transmembrane region" description="Helical" evidence="18">
    <location>
        <begin position="64"/>
        <end position="85"/>
    </location>
</feature>
<evidence type="ECO:0000256" key="1">
    <source>
        <dbReference type="ARBA" id="ARBA00004651"/>
    </source>
</evidence>
<gene>
    <name evidence="20" type="primary">cyoC</name>
    <name evidence="20" type="ORF">LHA_1057</name>
</gene>
<evidence type="ECO:0000256" key="4">
    <source>
        <dbReference type="ARBA" id="ARBA00014687"/>
    </source>
</evidence>
<dbReference type="InterPro" id="IPR013833">
    <property type="entry name" value="Cyt_c_oxidase_su3_a-hlx"/>
</dbReference>
<evidence type="ECO:0000256" key="18">
    <source>
        <dbReference type="SAM" id="Phobius"/>
    </source>
</evidence>
<dbReference type="GO" id="GO:0004129">
    <property type="term" value="F:cytochrome-c oxidase activity"/>
    <property type="evidence" value="ECO:0007669"/>
    <property type="project" value="InterPro"/>
</dbReference>
<dbReference type="InterPro" id="IPR024791">
    <property type="entry name" value="Cyt_c/ubiquinol_Oxase_su3"/>
</dbReference>
<dbReference type="PANTHER" id="PTHR11403:SF2">
    <property type="entry name" value="CYTOCHROME BO(3) UBIQUINOL OXIDASE SUBUNIT 3"/>
    <property type="match status" value="1"/>
</dbReference>
<proteinExistence type="inferred from homology"/>
<evidence type="ECO:0000256" key="6">
    <source>
        <dbReference type="ARBA" id="ARBA00022475"/>
    </source>
</evidence>
<dbReference type="InterPro" id="IPR035973">
    <property type="entry name" value="Cyt_c_oxidase_su3-like_sf"/>
</dbReference>
<evidence type="ECO:0000256" key="9">
    <source>
        <dbReference type="ARBA" id="ARBA00022989"/>
    </source>
</evidence>
<comment type="similarity">
    <text evidence="2 17">Belongs to the cytochrome c oxidase subunit 3 family.</text>
</comment>
<dbReference type="AlphaFoldDB" id="A0A0A8USU8"/>
<feature type="transmembrane region" description="Helical" evidence="18">
    <location>
        <begin position="21"/>
        <end position="44"/>
    </location>
</feature>
<dbReference type="OrthoDB" id="9810850at2"/>
<keyword evidence="5" id="KW-0813">Transport</keyword>
<sequence>MHNEAILTNIHHHDSDSTDVFGFWIYILTDCILFGCLFATFLVLNNPGHPGPALKNYVNLHDVLIETFLLLISNFTFCLAILNLYRDKSYKVQLWLAITFLLGAGFISMEVTEFIHMANEGFRWDVSGAISSFFTLVGTHGLHVGFGLLWIIIMIVQLPLIRLNQVKRRRMTYLGLFWNFLDIVWIFVFTIVYLMGAI</sequence>
<dbReference type="HOGENOM" id="CLU_044071_3_0_6"/>
<evidence type="ECO:0000256" key="11">
    <source>
        <dbReference type="ARBA" id="ARBA00023136"/>
    </source>
</evidence>
<dbReference type="PATRIC" id="fig|449.7.peg.599"/>